<reference evidence="4" key="1">
    <citation type="submission" date="2018-05" db="EMBL/GenBank/DDBJ databases">
        <authorList>
            <person name="Lanie J.A."/>
            <person name="Ng W.-L."/>
            <person name="Kazmierczak K.M."/>
            <person name="Andrzejewski T.M."/>
            <person name="Davidsen T.M."/>
            <person name="Wayne K.J."/>
            <person name="Tettelin H."/>
            <person name="Glass J.I."/>
            <person name="Rusch D."/>
            <person name="Podicherti R."/>
            <person name="Tsui H.-C.T."/>
            <person name="Winkler M.E."/>
        </authorList>
    </citation>
    <scope>NUCLEOTIDE SEQUENCE</scope>
</reference>
<dbReference type="InterPro" id="IPR016161">
    <property type="entry name" value="Ald_DH/histidinol_DH"/>
</dbReference>
<gene>
    <name evidence="4" type="ORF">METZ01_LOCUS70699</name>
</gene>
<proteinExistence type="inferred from homology"/>
<dbReference type="EMBL" id="UINC01004925">
    <property type="protein sequence ID" value="SVA17845.1"/>
    <property type="molecule type" value="Genomic_DNA"/>
</dbReference>
<evidence type="ECO:0000256" key="1">
    <source>
        <dbReference type="ARBA" id="ARBA00009986"/>
    </source>
</evidence>
<name>A0A381TP62_9ZZZZ</name>
<dbReference type="PANTHER" id="PTHR42991:SF1">
    <property type="entry name" value="ALDEHYDE DEHYDROGENASE"/>
    <property type="match status" value="1"/>
</dbReference>
<dbReference type="InterPro" id="IPR051020">
    <property type="entry name" value="ALDH-related_metabolic_enz"/>
</dbReference>
<evidence type="ECO:0000256" key="2">
    <source>
        <dbReference type="ARBA" id="ARBA00023002"/>
    </source>
</evidence>
<dbReference type="Gene3D" id="3.40.309.10">
    <property type="entry name" value="Aldehyde Dehydrogenase, Chain A, domain 2"/>
    <property type="match status" value="1"/>
</dbReference>
<protein>
    <recommendedName>
        <fullName evidence="3">Aldehyde dehydrogenase domain-containing protein</fullName>
    </recommendedName>
</protein>
<comment type="similarity">
    <text evidence="1">Belongs to the aldehyde dehydrogenase family.</text>
</comment>
<evidence type="ECO:0000259" key="3">
    <source>
        <dbReference type="Pfam" id="PF00171"/>
    </source>
</evidence>
<dbReference type="Pfam" id="PF00171">
    <property type="entry name" value="Aldedh"/>
    <property type="match status" value="1"/>
</dbReference>
<keyword evidence="2" id="KW-0560">Oxidoreductase</keyword>
<dbReference type="Gene3D" id="3.40.605.10">
    <property type="entry name" value="Aldehyde Dehydrogenase, Chain A, domain 1"/>
    <property type="match status" value="1"/>
</dbReference>
<dbReference type="PANTHER" id="PTHR42991">
    <property type="entry name" value="ALDEHYDE DEHYDROGENASE"/>
    <property type="match status" value="1"/>
</dbReference>
<dbReference type="InterPro" id="IPR016162">
    <property type="entry name" value="Ald_DH_N"/>
</dbReference>
<dbReference type="SUPFAM" id="SSF53720">
    <property type="entry name" value="ALDH-like"/>
    <property type="match status" value="1"/>
</dbReference>
<feature type="non-terminal residue" evidence="4">
    <location>
        <position position="469"/>
    </location>
</feature>
<dbReference type="AlphaFoldDB" id="A0A381TP62"/>
<sequence length="469" mass="48760">MSEHHPMIIGADRVDAEEATEVRSPYNGRVLGTVPVGTTDHLDAAIATAKATLAAGVIPTHERASILDRMADSLAAHHEEFAQSISAEAAKPISTARIEAARAVDTARFAAAVARTLGGELITMDASSAGEGKTGFVKRVPIGVVGAISPFNFPLNLVCHKVAPAIAAGCPVVLKPASATPLTAIRLAEVLLDECGLPPGWLNVVTCPGRTAAHMVEHDDVAMITFTGSPPVGWNIRATAPRKKVSLELGNNSPIIIEPDVDVAVAAAKLKGAAFGFSGQTCISTQRIYVHDDIATAFTEAMAAEAATLTVGDPADPATDLSSLIDGDETDRVASWVDEATAAGATLVCGGTMVDGVLAPTILAGVTDDMKVSCIEVFGPVVGIATYTDFDDALARANASTYGLQAAVFTNDLARALRAAEVLEYGGVLINESPSWRADHMPYGGIRDSGNTREGPAYTVREMTEERLV</sequence>
<dbReference type="InterPro" id="IPR016163">
    <property type="entry name" value="Ald_DH_C"/>
</dbReference>
<evidence type="ECO:0000313" key="4">
    <source>
        <dbReference type="EMBL" id="SVA17845.1"/>
    </source>
</evidence>
<accession>A0A381TP62</accession>
<organism evidence="4">
    <name type="scientific">marine metagenome</name>
    <dbReference type="NCBI Taxonomy" id="408172"/>
    <lineage>
        <taxon>unclassified sequences</taxon>
        <taxon>metagenomes</taxon>
        <taxon>ecological metagenomes</taxon>
    </lineage>
</organism>
<dbReference type="InterPro" id="IPR015590">
    <property type="entry name" value="Aldehyde_DH_dom"/>
</dbReference>
<dbReference type="GO" id="GO:0008911">
    <property type="term" value="F:lactaldehyde dehydrogenase (NAD+) activity"/>
    <property type="evidence" value="ECO:0007669"/>
    <property type="project" value="TreeGrafter"/>
</dbReference>
<feature type="domain" description="Aldehyde dehydrogenase" evidence="3">
    <location>
        <begin position="18"/>
        <end position="467"/>
    </location>
</feature>